<gene>
    <name evidence="2" type="ORF">PL75_01135</name>
</gene>
<dbReference type="STRING" id="1470200.PL75_01135"/>
<feature type="chain" id="PRO_5005246957" description="Lipoprotein" evidence="1">
    <location>
        <begin position="27"/>
        <end position="236"/>
    </location>
</feature>
<dbReference type="AlphaFoldDB" id="A0A0J0YU06"/>
<keyword evidence="3" id="KW-1185">Reference proteome</keyword>
<dbReference type="OrthoDB" id="9843626at2"/>
<accession>A0A0J0YU06</accession>
<dbReference type="Proteomes" id="UP000036027">
    <property type="component" value="Unassembled WGS sequence"/>
</dbReference>
<keyword evidence="1" id="KW-0732">Signal</keyword>
<reference evidence="2 3" key="1">
    <citation type="submission" date="2014-11" db="EMBL/GenBank/DDBJ databases">
        <title>Genome of a novel goose pathogen.</title>
        <authorList>
            <person name="Hansen C.M."/>
            <person name="Hueffer K."/>
            <person name="Choi S.C."/>
        </authorList>
    </citation>
    <scope>NUCLEOTIDE SEQUENCE [LARGE SCALE GENOMIC DNA]</scope>
    <source>
        <strain evidence="2 3">KH1503</strain>
    </source>
</reference>
<evidence type="ECO:0008006" key="4">
    <source>
        <dbReference type="Google" id="ProtNLM"/>
    </source>
</evidence>
<comment type="caution">
    <text evidence="2">The sequence shown here is derived from an EMBL/GenBank/DDBJ whole genome shotgun (WGS) entry which is preliminary data.</text>
</comment>
<dbReference type="PROSITE" id="PS51257">
    <property type="entry name" value="PROKAR_LIPOPROTEIN"/>
    <property type="match status" value="1"/>
</dbReference>
<organism evidence="2 3">
    <name type="scientific">Neisseria arctica</name>
    <dbReference type="NCBI Taxonomy" id="1470200"/>
    <lineage>
        <taxon>Bacteria</taxon>
        <taxon>Pseudomonadati</taxon>
        <taxon>Pseudomonadota</taxon>
        <taxon>Betaproteobacteria</taxon>
        <taxon>Neisseriales</taxon>
        <taxon>Neisseriaceae</taxon>
        <taxon>Neisseria</taxon>
    </lineage>
</organism>
<evidence type="ECO:0000313" key="3">
    <source>
        <dbReference type="Proteomes" id="UP000036027"/>
    </source>
</evidence>
<sequence length="236" mass="25514">MKKTCQAIALTSVIALSGCADLALQAAINAIATTTSMNMKYGNYPQVGKAQRISDRDFRELKNSPNPELAAIAAKGDVLRIISESREFKPFTLEDFKSHRIEKRAFSIYPNGTALDYYIYATLDMKKDAELVEIGREAAAKGGIVLVRGLKNDSVDETMTAAKLITDTGAVLLMAPGIMEELKAKFSPTFAEVTVLPDGKYGCLPVKPGTKCNVYSGNTGFMRPVFGSKEATPATK</sequence>
<evidence type="ECO:0000313" key="2">
    <source>
        <dbReference type="EMBL" id="KLT73585.1"/>
    </source>
</evidence>
<feature type="signal peptide" evidence="1">
    <location>
        <begin position="1"/>
        <end position="26"/>
    </location>
</feature>
<dbReference type="RefSeq" id="WP_047760082.1">
    <property type="nucleotide sequence ID" value="NZ_CP091510.1"/>
</dbReference>
<proteinExistence type="predicted"/>
<dbReference type="EMBL" id="JTDO01000002">
    <property type="protein sequence ID" value="KLT73585.1"/>
    <property type="molecule type" value="Genomic_DNA"/>
</dbReference>
<protein>
    <recommendedName>
        <fullName evidence="4">Lipoprotein</fullName>
    </recommendedName>
</protein>
<name>A0A0J0YU06_9NEIS</name>
<evidence type="ECO:0000256" key="1">
    <source>
        <dbReference type="SAM" id="SignalP"/>
    </source>
</evidence>
<dbReference type="PATRIC" id="fig|1470200.3.peg.1019"/>